<keyword evidence="8" id="KW-1185">Reference proteome</keyword>
<feature type="transmembrane region" description="Helical" evidence="5">
    <location>
        <begin position="57"/>
        <end position="77"/>
    </location>
</feature>
<feature type="transmembrane region" description="Helical" evidence="5">
    <location>
        <begin position="380"/>
        <end position="402"/>
    </location>
</feature>
<dbReference type="EMBL" id="SOCE01000001">
    <property type="protein sequence ID" value="TDU89057.1"/>
    <property type="molecule type" value="Genomic_DNA"/>
</dbReference>
<dbReference type="CDD" id="cd17321">
    <property type="entry name" value="MFS_MMR_MDR_like"/>
    <property type="match status" value="1"/>
</dbReference>
<dbReference type="GO" id="GO:0022857">
    <property type="term" value="F:transmembrane transporter activity"/>
    <property type="evidence" value="ECO:0007669"/>
    <property type="project" value="InterPro"/>
</dbReference>
<dbReference type="InterPro" id="IPR036259">
    <property type="entry name" value="MFS_trans_sf"/>
</dbReference>
<feature type="domain" description="Major facilitator superfamily (MFS) profile" evidence="6">
    <location>
        <begin position="23"/>
        <end position="470"/>
    </location>
</feature>
<feature type="transmembrane region" description="Helical" evidence="5">
    <location>
        <begin position="210"/>
        <end position="229"/>
    </location>
</feature>
<feature type="transmembrane region" description="Helical" evidence="5">
    <location>
        <begin position="348"/>
        <end position="368"/>
    </location>
</feature>
<organism evidence="7 8">
    <name type="scientific">Kribbella voronezhensis</name>
    <dbReference type="NCBI Taxonomy" id="2512212"/>
    <lineage>
        <taxon>Bacteria</taxon>
        <taxon>Bacillati</taxon>
        <taxon>Actinomycetota</taxon>
        <taxon>Actinomycetes</taxon>
        <taxon>Propionibacteriales</taxon>
        <taxon>Kribbellaceae</taxon>
        <taxon>Kribbella</taxon>
    </lineage>
</organism>
<feature type="transmembrane region" description="Helical" evidence="5">
    <location>
        <begin position="423"/>
        <end position="443"/>
    </location>
</feature>
<dbReference type="InterPro" id="IPR011701">
    <property type="entry name" value="MFS"/>
</dbReference>
<dbReference type="PANTHER" id="PTHR42718">
    <property type="entry name" value="MAJOR FACILITATOR SUPERFAMILY MULTIDRUG TRANSPORTER MFSC"/>
    <property type="match status" value="1"/>
</dbReference>
<comment type="subcellular location">
    <subcellularLocation>
        <location evidence="1">Cell membrane</location>
        <topology evidence="1">Multi-pass membrane protein</topology>
    </subcellularLocation>
</comment>
<evidence type="ECO:0000313" key="7">
    <source>
        <dbReference type="EMBL" id="TDU89057.1"/>
    </source>
</evidence>
<dbReference type="OrthoDB" id="7375466at2"/>
<dbReference type="AlphaFoldDB" id="A0A4R7TCM5"/>
<dbReference type="PRINTS" id="PR01035">
    <property type="entry name" value="TCRTETA"/>
</dbReference>
<accession>A0A4R7TCM5</accession>
<evidence type="ECO:0000313" key="8">
    <source>
        <dbReference type="Proteomes" id="UP000295151"/>
    </source>
</evidence>
<keyword evidence="4 5" id="KW-0472">Membrane</keyword>
<reference evidence="7 8" key="1">
    <citation type="submission" date="2019-03" db="EMBL/GenBank/DDBJ databases">
        <title>Genomic Encyclopedia of Type Strains, Phase III (KMG-III): the genomes of soil and plant-associated and newly described type strains.</title>
        <authorList>
            <person name="Whitman W."/>
        </authorList>
    </citation>
    <scope>NUCLEOTIDE SEQUENCE [LARGE SCALE GENOMIC DNA]</scope>
    <source>
        <strain evidence="7 8">VKM Ac-2575</strain>
    </source>
</reference>
<dbReference type="PANTHER" id="PTHR42718:SF39">
    <property type="entry name" value="ACTINORHODIN TRANSPORTER-RELATED"/>
    <property type="match status" value="1"/>
</dbReference>
<comment type="caution">
    <text evidence="7">The sequence shown here is derived from an EMBL/GenBank/DDBJ whole genome shotgun (WGS) entry which is preliminary data.</text>
</comment>
<proteinExistence type="predicted"/>
<feature type="transmembrane region" description="Helical" evidence="5">
    <location>
        <begin position="319"/>
        <end position="336"/>
    </location>
</feature>
<feature type="transmembrane region" description="Helical" evidence="5">
    <location>
        <begin position="241"/>
        <end position="258"/>
    </location>
</feature>
<evidence type="ECO:0000256" key="5">
    <source>
        <dbReference type="SAM" id="Phobius"/>
    </source>
</evidence>
<feature type="transmembrane region" description="Helical" evidence="5">
    <location>
        <begin position="148"/>
        <end position="171"/>
    </location>
</feature>
<dbReference type="InterPro" id="IPR020846">
    <property type="entry name" value="MFS_dom"/>
</dbReference>
<sequence length="475" mass="48211">MTTQLEVTTRPAAAATGHLSGLGLLALLLSGALPILDFFIVNVALPAIDADLDAGPALLELVIAGYGVAYAVLLVVGGRLGDALGRRRMLLIALTAFILTSLACGLATTALLLVVARIAQGASAALLNPQVLATIQTATTADRRNRAVGLYGAVAGVAMVIGQVLGGLLVAADFAGFGWRTVFLVNVPIGLATLLLASRTVPATRAAKPAPIDRAGTILLSLLLILLLIPLSEGRAAGWPIWSWLSLAAVPAAAYALLRVERAKELRGVLPLLPTRLLSVPAVRTGLVLIVPFSIGFGGFMFVFAIALQQGLHLGPVEAGVALAPLAVCHLTASLVGPRLVNRFGTRVLVGGGLTQIVGLAVLAAVVLREWEHLTPLMLLPGMALCGFGTGSQIPVMFRVVLSGVPAEFAGVGSGLMVTIQQASLAVGAALIGTVFLSLTGPLHGSGGALAGTIAAIAVLIGLTATLATRAELAG</sequence>
<feature type="transmembrane region" description="Helical" evidence="5">
    <location>
        <begin position="89"/>
        <end position="116"/>
    </location>
</feature>
<evidence type="ECO:0000256" key="3">
    <source>
        <dbReference type="ARBA" id="ARBA00022989"/>
    </source>
</evidence>
<evidence type="ECO:0000259" key="6">
    <source>
        <dbReference type="PROSITE" id="PS50850"/>
    </source>
</evidence>
<dbReference type="InterPro" id="IPR001958">
    <property type="entry name" value="Tet-R_TetA/multi-R_MdtG-like"/>
</dbReference>
<dbReference type="Gene3D" id="1.20.1720.10">
    <property type="entry name" value="Multidrug resistance protein D"/>
    <property type="match status" value="1"/>
</dbReference>
<dbReference type="PROSITE" id="PS50850">
    <property type="entry name" value="MFS"/>
    <property type="match status" value="1"/>
</dbReference>
<feature type="transmembrane region" description="Helical" evidence="5">
    <location>
        <begin position="21"/>
        <end position="45"/>
    </location>
</feature>
<keyword evidence="2 5" id="KW-0812">Transmembrane</keyword>
<evidence type="ECO:0000256" key="1">
    <source>
        <dbReference type="ARBA" id="ARBA00004651"/>
    </source>
</evidence>
<feature type="transmembrane region" description="Helical" evidence="5">
    <location>
        <begin position="286"/>
        <end position="307"/>
    </location>
</feature>
<evidence type="ECO:0000256" key="4">
    <source>
        <dbReference type="ARBA" id="ARBA00023136"/>
    </source>
</evidence>
<dbReference type="SUPFAM" id="SSF103473">
    <property type="entry name" value="MFS general substrate transporter"/>
    <property type="match status" value="1"/>
</dbReference>
<feature type="transmembrane region" description="Helical" evidence="5">
    <location>
        <begin position="449"/>
        <end position="469"/>
    </location>
</feature>
<name>A0A4R7TCM5_9ACTN</name>
<dbReference type="Pfam" id="PF07690">
    <property type="entry name" value="MFS_1"/>
    <property type="match status" value="1"/>
</dbReference>
<dbReference type="Proteomes" id="UP000295151">
    <property type="component" value="Unassembled WGS sequence"/>
</dbReference>
<feature type="transmembrane region" description="Helical" evidence="5">
    <location>
        <begin position="122"/>
        <end position="141"/>
    </location>
</feature>
<dbReference type="Gene3D" id="1.20.1250.20">
    <property type="entry name" value="MFS general substrate transporter like domains"/>
    <property type="match status" value="1"/>
</dbReference>
<keyword evidence="3 5" id="KW-1133">Transmembrane helix</keyword>
<gene>
    <name evidence="7" type="ORF">EV138_2611</name>
</gene>
<dbReference type="RefSeq" id="WP_133978981.1">
    <property type="nucleotide sequence ID" value="NZ_SOCE01000001.1"/>
</dbReference>
<dbReference type="GO" id="GO:0005886">
    <property type="term" value="C:plasma membrane"/>
    <property type="evidence" value="ECO:0007669"/>
    <property type="project" value="UniProtKB-SubCell"/>
</dbReference>
<protein>
    <submittedName>
        <fullName evidence="7">Putative MFS family arabinose efflux permease</fullName>
    </submittedName>
</protein>
<evidence type="ECO:0000256" key="2">
    <source>
        <dbReference type="ARBA" id="ARBA00022692"/>
    </source>
</evidence>
<feature type="transmembrane region" description="Helical" evidence="5">
    <location>
        <begin position="177"/>
        <end position="198"/>
    </location>
</feature>